<evidence type="ECO:0000256" key="2">
    <source>
        <dbReference type="PROSITE-ProRule" id="PRU00335"/>
    </source>
</evidence>
<geneLocation type="plasmid" evidence="4">
    <name>pFRL3</name>
</geneLocation>
<proteinExistence type="predicted"/>
<keyword evidence="1 2" id="KW-0238">DNA-binding</keyword>
<dbReference type="Pfam" id="PF00440">
    <property type="entry name" value="TetR_N"/>
    <property type="match status" value="1"/>
</dbReference>
<feature type="domain" description="HTH tetR-type" evidence="3">
    <location>
        <begin position="17"/>
        <end position="77"/>
    </location>
</feature>
<keyword evidence="4" id="KW-0614">Plasmid</keyword>
<name>V9Z3M0_9ACTN</name>
<sequence>MNVDTAPDRQRTTVRSPGVRDTVLDIVLGMHADRTWGRTSMERIASAAGVSRQTLYNQFGSRDGVTQALLSRETGRLSYGVDRRWRQVRSRGGNPADCLTAAMSWVLAVSHDHPLLPAVLTGLDHNAACTPLTALWNAPADHLGIHGRGAGAVAAVTELCRRLDTAEHGGHPDRLRGVEAVVRLTVSYLLVPAATTRARSQIAQAARSLLPDNGPPVRRGPLNA</sequence>
<dbReference type="InterPro" id="IPR001647">
    <property type="entry name" value="HTH_TetR"/>
</dbReference>
<organism evidence="4">
    <name type="scientific">Streptomyces sp. FR1</name>
    <dbReference type="NCBI Taxonomy" id="349971"/>
    <lineage>
        <taxon>Bacteria</taxon>
        <taxon>Bacillati</taxon>
        <taxon>Actinomycetota</taxon>
        <taxon>Actinomycetes</taxon>
        <taxon>Kitasatosporales</taxon>
        <taxon>Streptomycetaceae</taxon>
        <taxon>Streptomyces</taxon>
    </lineage>
</organism>
<protein>
    <submittedName>
        <fullName evidence="4">TetR family transcriptional regulator</fullName>
    </submittedName>
</protein>
<reference evidence="4" key="1">
    <citation type="submission" date="2013-09" db="EMBL/GenBank/DDBJ databases">
        <title>Complete nucleotide sequence of Streptomyces linear plasmid pFRL3.</title>
        <authorList>
            <person name="Chen Z."/>
            <person name="Fang P."/>
            <person name="Qin Z."/>
        </authorList>
    </citation>
    <scope>NUCLEOTIDE SEQUENCE</scope>
    <source>
        <plasmid evidence="4">pFRL3</plasmid>
    </source>
</reference>
<dbReference type="RefSeq" id="WP_024126518.1">
    <property type="nucleotide sequence ID" value="NC_023283.1"/>
</dbReference>
<dbReference type="AlphaFoldDB" id="V9Z3M0"/>
<feature type="DNA-binding region" description="H-T-H motif" evidence="2">
    <location>
        <begin position="40"/>
        <end position="59"/>
    </location>
</feature>
<dbReference type="Gene3D" id="1.10.357.10">
    <property type="entry name" value="Tetracycline Repressor, domain 2"/>
    <property type="match status" value="1"/>
</dbReference>
<gene>
    <name evidence="4" type="ORF">pFRL3_360c</name>
</gene>
<dbReference type="GO" id="GO:0003700">
    <property type="term" value="F:DNA-binding transcription factor activity"/>
    <property type="evidence" value="ECO:0007669"/>
    <property type="project" value="TreeGrafter"/>
</dbReference>
<dbReference type="EMBL" id="KF602048">
    <property type="protein sequence ID" value="AHE39137.1"/>
    <property type="molecule type" value="Genomic_DNA"/>
</dbReference>
<dbReference type="PANTHER" id="PTHR30055:SF146">
    <property type="entry name" value="HTH-TYPE TRANSCRIPTIONAL DUAL REGULATOR CECR"/>
    <property type="match status" value="1"/>
</dbReference>
<dbReference type="GO" id="GO:0000976">
    <property type="term" value="F:transcription cis-regulatory region binding"/>
    <property type="evidence" value="ECO:0007669"/>
    <property type="project" value="TreeGrafter"/>
</dbReference>
<dbReference type="PANTHER" id="PTHR30055">
    <property type="entry name" value="HTH-TYPE TRANSCRIPTIONAL REGULATOR RUTR"/>
    <property type="match status" value="1"/>
</dbReference>
<dbReference type="SUPFAM" id="SSF46689">
    <property type="entry name" value="Homeodomain-like"/>
    <property type="match status" value="1"/>
</dbReference>
<dbReference type="InterPro" id="IPR009057">
    <property type="entry name" value="Homeodomain-like_sf"/>
</dbReference>
<dbReference type="PROSITE" id="PS50977">
    <property type="entry name" value="HTH_TETR_2"/>
    <property type="match status" value="1"/>
</dbReference>
<accession>V9Z3M0</accession>
<evidence type="ECO:0000256" key="1">
    <source>
        <dbReference type="ARBA" id="ARBA00023125"/>
    </source>
</evidence>
<dbReference type="InterPro" id="IPR050109">
    <property type="entry name" value="HTH-type_TetR-like_transc_reg"/>
</dbReference>
<evidence type="ECO:0000313" key="4">
    <source>
        <dbReference type="EMBL" id="AHE39137.1"/>
    </source>
</evidence>
<evidence type="ECO:0000259" key="3">
    <source>
        <dbReference type="PROSITE" id="PS50977"/>
    </source>
</evidence>